<evidence type="ECO:0000313" key="2">
    <source>
        <dbReference type="Proteomes" id="UP000075320"/>
    </source>
</evidence>
<name>A0A150WL82_BDEBC</name>
<dbReference type="EMBL" id="LUKE01000002">
    <property type="protein sequence ID" value="KYG64688.1"/>
    <property type="molecule type" value="Genomic_DNA"/>
</dbReference>
<accession>A0A150WL82</accession>
<protein>
    <submittedName>
        <fullName evidence="1">Uncharacterized protein</fullName>
    </submittedName>
</protein>
<gene>
    <name evidence="1" type="ORF">AZI86_10780</name>
</gene>
<proteinExistence type="predicted"/>
<organism evidence="1 2">
    <name type="scientific">Bdellovibrio bacteriovorus</name>
    <dbReference type="NCBI Taxonomy" id="959"/>
    <lineage>
        <taxon>Bacteria</taxon>
        <taxon>Pseudomonadati</taxon>
        <taxon>Bdellovibrionota</taxon>
        <taxon>Bdellovibrionia</taxon>
        <taxon>Bdellovibrionales</taxon>
        <taxon>Pseudobdellovibrionaceae</taxon>
        <taxon>Bdellovibrio</taxon>
    </lineage>
</organism>
<keyword evidence="2" id="KW-1185">Reference proteome</keyword>
<dbReference type="RefSeq" id="WP_061835199.1">
    <property type="nucleotide sequence ID" value="NZ_LUKE01000002.1"/>
</dbReference>
<comment type="caution">
    <text evidence="1">The sequence shown here is derived from an EMBL/GenBank/DDBJ whole genome shotgun (WGS) entry which is preliminary data.</text>
</comment>
<dbReference type="AlphaFoldDB" id="A0A150WL82"/>
<reference evidence="1 2" key="1">
    <citation type="submission" date="2016-03" db="EMBL/GenBank/DDBJ databases">
        <authorList>
            <person name="Ploux O."/>
        </authorList>
    </citation>
    <scope>NUCLEOTIDE SEQUENCE [LARGE SCALE GENOMIC DNA]</scope>
    <source>
        <strain evidence="1 2">R0</strain>
    </source>
</reference>
<evidence type="ECO:0000313" key="1">
    <source>
        <dbReference type="EMBL" id="KYG64688.1"/>
    </source>
</evidence>
<dbReference type="Proteomes" id="UP000075320">
    <property type="component" value="Unassembled WGS sequence"/>
</dbReference>
<sequence>MALPALAAGPYINSCDVVTINGKYILRDFFENGVTPAIGKDTSPLLQLLKEDPVARTGVSVKLLAHKLQDLEQVHAQLPYFIFLTIHHHQWFVQDRNFDRLPDSSPIIDVTSEQCHSLVARQGSQVYFNKPIWQRLDTEQQVAVVLRQAFLSLLKPELFSASSMPPETPVREIIAELFKKNLRIPSIRDALHRYFQIPIRPFLDDNCSPSNFVPGSVHTFNFINYAEPNSISIAVSADRNFYSPILLEFEERIERPEKKKDKLGQAVKNACTAMLASEGQIVIEASRLPGKLSEQQVPIRYGTHFSLSIQALHGILNFQAYDYPTVEECSSSLLKLVNSWIDGEDFTPSPDNDAICYNQATSLDDAAAATEAGDAAALPLAKK</sequence>